<dbReference type="SUPFAM" id="SSF53756">
    <property type="entry name" value="UDP-Glycosyltransferase/glycogen phosphorylase"/>
    <property type="match status" value="1"/>
</dbReference>
<dbReference type="Pfam" id="PF13579">
    <property type="entry name" value="Glyco_trans_4_4"/>
    <property type="match status" value="1"/>
</dbReference>
<evidence type="ECO:0000313" key="5">
    <source>
        <dbReference type="EMBL" id="EPR36006.1"/>
    </source>
</evidence>
<dbReference type="GO" id="GO:0016757">
    <property type="term" value="F:glycosyltransferase activity"/>
    <property type="evidence" value="ECO:0007669"/>
    <property type="project" value="UniProtKB-KW"/>
</dbReference>
<sequence>MADKIAPHKKAVRVKKKPLVAMFGPDLGLKGGISFVVLEYLKAGLHRKMPFIFIPTTTEGSRIKNALFFLKCIIITLRTMMRSRVDICHLHVSHYGSFYRKWVIFRIAKIFRCKVMVHIHGSNFERFMTENSFNRWMTRTVFNRADRVIVLSDEWKAGIEKFADKSHVVKLFNPAPRPRWVDVDHTRSALNILFLGRLSTRKGVYDLLECIGARRAFYEELGVRFTIAGDGDVDAVRAIVNRDGLNAIVNVPGWISGKVKERYLSNADIYVLPSYHEQLPMSILEAMAYGLPIVSTWVAGIPELVEDGVNGHLVDPGDIDGLGNALRTLVMSKEKRLSMGRESRQRVAGIFDAEKMITRELTALYERL</sequence>
<dbReference type="EMBL" id="ATHJ01000105">
    <property type="protein sequence ID" value="EPR36006.1"/>
    <property type="molecule type" value="Genomic_DNA"/>
</dbReference>
<evidence type="ECO:0000259" key="4">
    <source>
        <dbReference type="Pfam" id="PF13579"/>
    </source>
</evidence>
<dbReference type="Pfam" id="PF13692">
    <property type="entry name" value="Glyco_trans_1_4"/>
    <property type="match status" value="1"/>
</dbReference>
<protein>
    <submittedName>
        <fullName evidence="5">Glycosyl transferase group 1</fullName>
    </submittedName>
</protein>
<evidence type="ECO:0000256" key="1">
    <source>
        <dbReference type="ARBA" id="ARBA00009481"/>
    </source>
</evidence>
<evidence type="ECO:0000256" key="2">
    <source>
        <dbReference type="ARBA" id="ARBA00022676"/>
    </source>
</evidence>
<dbReference type="OrthoDB" id="9790710at2"/>
<dbReference type="AlphaFoldDB" id="S7TGT1"/>
<comment type="similarity">
    <text evidence="1">Belongs to the glycosyltransferase group 1 family. Glycosyltransferase 4 subfamily.</text>
</comment>
<dbReference type="PANTHER" id="PTHR12526">
    <property type="entry name" value="GLYCOSYLTRANSFERASE"/>
    <property type="match status" value="1"/>
</dbReference>
<comment type="caution">
    <text evidence="5">The sequence shown here is derived from an EMBL/GenBank/DDBJ whole genome shotgun (WGS) entry which is preliminary data.</text>
</comment>
<keyword evidence="2" id="KW-0328">Glycosyltransferase</keyword>
<reference evidence="5 6" key="1">
    <citation type="journal article" date="2013" name="Genome Announc.">
        <title>Draft genome sequences for three mercury-methylating, sulfate-reducing bacteria.</title>
        <authorList>
            <person name="Brown S.D."/>
            <person name="Hurt R.A.Jr."/>
            <person name="Gilmour C.C."/>
            <person name="Elias D.A."/>
        </authorList>
    </citation>
    <scope>NUCLEOTIDE SEQUENCE [LARGE SCALE GENOMIC DNA]</scope>
    <source>
        <strain evidence="5 6">DSM 2059</strain>
    </source>
</reference>
<name>S7TGT1_DESML</name>
<dbReference type="eggNOG" id="COG0438">
    <property type="taxonomic scope" value="Bacteria"/>
</dbReference>
<gene>
    <name evidence="5" type="ORF">dsmv_0711</name>
</gene>
<dbReference type="Gene3D" id="3.40.50.2000">
    <property type="entry name" value="Glycogen Phosphorylase B"/>
    <property type="match status" value="2"/>
</dbReference>
<proteinExistence type="inferred from homology"/>
<evidence type="ECO:0000313" key="6">
    <source>
        <dbReference type="Proteomes" id="UP000014977"/>
    </source>
</evidence>
<evidence type="ECO:0000256" key="3">
    <source>
        <dbReference type="ARBA" id="ARBA00022679"/>
    </source>
</evidence>
<accession>S7TGT1</accession>
<dbReference type="Proteomes" id="UP000014977">
    <property type="component" value="Unassembled WGS sequence"/>
</dbReference>
<dbReference type="PANTHER" id="PTHR12526:SF640">
    <property type="entry name" value="COLANIC ACID BIOSYNTHESIS GLYCOSYLTRANSFERASE WCAL-RELATED"/>
    <property type="match status" value="1"/>
</dbReference>
<keyword evidence="6" id="KW-1185">Reference proteome</keyword>
<dbReference type="InterPro" id="IPR028098">
    <property type="entry name" value="Glyco_trans_4-like_N"/>
</dbReference>
<keyword evidence="3 5" id="KW-0808">Transferase</keyword>
<dbReference type="RefSeq" id="WP_020877822.1">
    <property type="nucleotide sequence ID" value="NZ_ATHJ01000105.1"/>
</dbReference>
<dbReference type="STRING" id="897.B2D07_16215"/>
<organism evidence="5 6">
    <name type="scientific">Desulfococcus multivorans DSM 2059</name>
    <dbReference type="NCBI Taxonomy" id="1121405"/>
    <lineage>
        <taxon>Bacteria</taxon>
        <taxon>Pseudomonadati</taxon>
        <taxon>Thermodesulfobacteriota</taxon>
        <taxon>Desulfobacteria</taxon>
        <taxon>Desulfobacterales</taxon>
        <taxon>Desulfococcaceae</taxon>
        <taxon>Desulfococcus</taxon>
    </lineage>
</organism>
<feature type="domain" description="Glycosyltransferase subfamily 4-like N-terminal" evidence="4">
    <location>
        <begin position="77"/>
        <end position="160"/>
    </location>
</feature>